<feature type="transmembrane region" description="Helical" evidence="6">
    <location>
        <begin position="353"/>
        <end position="386"/>
    </location>
</feature>
<evidence type="ECO:0000256" key="2">
    <source>
        <dbReference type="ARBA" id="ARBA00022475"/>
    </source>
</evidence>
<evidence type="ECO:0000256" key="1">
    <source>
        <dbReference type="ARBA" id="ARBA00004651"/>
    </source>
</evidence>
<dbReference type="AlphaFoldDB" id="A0A9X1FX24"/>
<comment type="caution">
    <text evidence="8">The sequence shown here is derived from an EMBL/GenBank/DDBJ whole genome shotgun (WGS) entry which is preliminary data.</text>
</comment>
<accession>A0A9X1FX24</accession>
<keyword evidence="3 6" id="KW-0812">Transmembrane</keyword>
<feature type="domain" description="ABC3 transporter permease C-terminal" evidence="7">
    <location>
        <begin position="335"/>
        <end position="421"/>
    </location>
</feature>
<dbReference type="InterPro" id="IPR003838">
    <property type="entry name" value="ABC3_permease_C"/>
</dbReference>
<feature type="transmembrane region" description="Helical" evidence="6">
    <location>
        <begin position="54"/>
        <end position="73"/>
    </location>
</feature>
<sequence>MMALWNNLPGGLQDTVFVLALLVPAVALCAGLWRGFAPGPLIRALLWRYRWTNLGYVILIAISIGLSIAIVMAERGLREGSATAADKFDLIVTAPGNETTMMLATVYLRPTAMPLLSGDVYNDIASAENVAMAAPLSFGDSVNGMPIVGTIADFVSHLGDGQIQGRMWQDEAEAVAGALSGLHIGDEVAPAHGIGDDADNDAHGDFHIEIVGKLPPTGSPWDRAVIVPIESVWHTHGLASGHPPDRANQIGPPFDPAYFPGTPAIVVRADALFANYALRSAFSQSEQTMAFFPGTVLARLHSILGDIRRVMSWLTIVTQCLVGMSVLLGLFILSRLFSRQISLLRTLGAPSRFVVCVVWSYNLTLVAAGTVLGILVAWAATAGIAYRVSNLMGFTITTRFESMDFAFIAAFLSGVTICALLPILVSLNATPVQNLND</sequence>
<keyword evidence="2" id="KW-1003">Cell membrane</keyword>
<evidence type="ECO:0000259" key="7">
    <source>
        <dbReference type="Pfam" id="PF02687"/>
    </source>
</evidence>
<evidence type="ECO:0000256" key="6">
    <source>
        <dbReference type="SAM" id="Phobius"/>
    </source>
</evidence>
<dbReference type="PANTHER" id="PTHR43738">
    <property type="entry name" value="ABC TRANSPORTER, MEMBRANE PROTEIN"/>
    <property type="match status" value="1"/>
</dbReference>
<evidence type="ECO:0000256" key="4">
    <source>
        <dbReference type="ARBA" id="ARBA00022989"/>
    </source>
</evidence>
<dbReference type="GO" id="GO:0005886">
    <property type="term" value="C:plasma membrane"/>
    <property type="evidence" value="ECO:0007669"/>
    <property type="project" value="UniProtKB-SubCell"/>
</dbReference>
<feature type="transmembrane region" description="Helical" evidence="6">
    <location>
        <begin position="310"/>
        <end position="333"/>
    </location>
</feature>
<evidence type="ECO:0000256" key="5">
    <source>
        <dbReference type="ARBA" id="ARBA00023136"/>
    </source>
</evidence>
<dbReference type="PANTHER" id="PTHR43738:SF2">
    <property type="entry name" value="ABC TRANSPORTER PERMEASE"/>
    <property type="match status" value="1"/>
</dbReference>
<organism evidence="8 9">
    <name type="scientific">Roseobacter insulae</name>
    <dbReference type="NCBI Taxonomy" id="2859783"/>
    <lineage>
        <taxon>Bacteria</taxon>
        <taxon>Pseudomonadati</taxon>
        <taxon>Pseudomonadota</taxon>
        <taxon>Alphaproteobacteria</taxon>
        <taxon>Rhodobacterales</taxon>
        <taxon>Roseobacteraceae</taxon>
        <taxon>Roseobacter</taxon>
    </lineage>
</organism>
<evidence type="ECO:0000313" key="8">
    <source>
        <dbReference type="EMBL" id="MBW4709237.1"/>
    </source>
</evidence>
<evidence type="ECO:0000256" key="3">
    <source>
        <dbReference type="ARBA" id="ARBA00022692"/>
    </source>
</evidence>
<dbReference type="InterPro" id="IPR051125">
    <property type="entry name" value="ABC-4/HrtB_transporter"/>
</dbReference>
<dbReference type="EMBL" id="JAHXDN010000004">
    <property type="protein sequence ID" value="MBW4709237.1"/>
    <property type="molecule type" value="Genomic_DNA"/>
</dbReference>
<dbReference type="RefSeq" id="WP_219504543.1">
    <property type="nucleotide sequence ID" value="NZ_JAHXDN010000004.1"/>
</dbReference>
<comment type="subcellular location">
    <subcellularLocation>
        <location evidence="1">Cell membrane</location>
        <topology evidence="1">Multi-pass membrane protein</topology>
    </subcellularLocation>
</comment>
<name>A0A9X1FX24_9RHOB</name>
<protein>
    <submittedName>
        <fullName evidence="8">ABC transporter permease</fullName>
    </submittedName>
</protein>
<dbReference type="Proteomes" id="UP001138661">
    <property type="component" value="Unassembled WGS sequence"/>
</dbReference>
<proteinExistence type="predicted"/>
<keyword evidence="9" id="KW-1185">Reference proteome</keyword>
<dbReference type="Pfam" id="PF02687">
    <property type="entry name" value="FtsX"/>
    <property type="match status" value="1"/>
</dbReference>
<feature type="transmembrane region" description="Helical" evidence="6">
    <location>
        <begin position="406"/>
        <end position="427"/>
    </location>
</feature>
<gene>
    <name evidence="8" type="ORF">KX928_15710</name>
</gene>
<evidence type="ECO:0000313" key="9">
    <source>
        <dbReference type="Proteomes" id="UP001138661"/>
    </source>
</evidence>
<reference evidence="8" key="1">
    <citation type="submission" date="2021-07" db="EMBL/GenBank/DDBJ databases">
        <title>Roseobacter insulae sp. nov., isolated from a tidal flat.</title>
        <authorList>
            <person name="Park S."/>
            <person name="Yoon J.-H."/>
        </authorList>
    </citation>
    <scope>NUCLEOTIDE SEQUENCE</scope>
    <source>
        <strain evidence="8">YSTF-M11</strain>
    </source>
</reference>
<keyword evidence="4 6" id="KW-1133">Transmembrane helix</keyword>
<keyword evidence="5 6" id="KW-0472">Membrane</keyword>
<feature type="transmembrane region" description="Helical" evidence="6">
    <location>
        <begin position="15"/>
        <end position="33"/>
    </location>
</feature>